<dbReference type="Pfam" id="PF08308">
    <property type="entry name" value="PEGA"/>
    <property type="match status" value="5"/>
</dbReference>
<organism evidence="3 4">
    <name type="scientific">Methanoculleus thermophilus</name>
    <dbReference type="NCBI Taxonomy" id="2200"/>
    <lineage>
        <taxon>Archaea</taxon>
        <taxon>Methanobacteriati</taxon>
        <taxon>Methanobacteriota</taxon>
        <taxon>Stenosarchaea group</taxon>
        <taxon>Methanomicrobia</taxon>
        <taxon>Methanomicrobiales</taxon>
        <taxon>Methanomicrobiaceae</taxon>
        <taxon>Methanoculleus</taxon>
    </lineage>
</organism>
<accession>A0A1G8Y4H5</accession>
<dbReference type="RefSeq" id="WP_066954873.1">
    <property type="nucleotide sequence ID" value="NZ_BCNX01000004.1"/>
</dbReference>
<dbReference type="OrthoDB" id="148374at2157"/>
<dbReference type="Proteomes" id="UP000326500">
    <property type="component" value="Unassembled WGS sequence"/>
</dbReference>
<dbReference type="PANTHER" id="PTHR36194:SF1">
    <property type="entry name" value="S-LAYER-LIKE PROTEIN"/>
    <property type="match status" value="1"/>
</dbReference>
<dbReference type="EMBL" id="FNFT01000002">
    <property type="protein sequence ID" value="SDJ97696.1"/>
    <property type="molecule type" value="Genomic_DNA"/>
</dbReference>
<feature type="domain" description="PEGA" evidence="2">
    <location>
        <begin position="699"/>
        <end position="756"/>
    </location>
</feature>
<evidence type="ECO:0000313" key="3">
    <source>
        <dbReference type="EMBL" id="SDJ97696.1"/>
    </source>
</evidence>
<name>A0A1G8Y4H5_9EURY</name>
<gene>
    <name evidence="3" type="ORF">SAMN04488571_102217</name>
</gene>
<feature type="domain" description="PEGA" evidence="2">
    <location>
        <begin position="771"/>
        <end position="840"/>
    </location>
</feature>
<evidence type="ECO:0000256" key="1">
    <source>
        <dbReference type="SAM" id="MobiDB-lite"/>
    </source>
</evidence>
<keyword evidence="4" id="KW-1185">Reference proteome</keyword>
<feature type="compositionally biased region" description="Polar residues" evidence="1">
    <location>
        <begin position="502"/>
        <end position="512"/>
    </location>
</feature>
<feature type="domain" description="PEGA" evidence="2">
    <location>
        <begin position="383"/>
        <end position="449"/>
    </location>
</feature>
<dbReference type="InterPro" id="IPR013784">
    <property type="entry name" value="Carb-bd-like_fold"/>
</dbReference>
<feature type="domain" description="PEGA" evidence="2">
    <location>
        <begin position="230"/>
        <end position="298"/>
    </location>
</feature>
<dbReference type="SUPFAM" id="SSF49452">
    <property type="entry name" value="Starch-binding domain-like"/>
    <property type="match status" value="1"/>
</dbReference>
<feature type="region of interest" description="Disordered" evidence="1">
    <location>
        <begin position="500"/>
        <end position="531"/>
    </location>
</feature>
<dbReference type="AlphaFoldDB" id="A0A1G8Y4H5"/>
<protein>
    <submittedName>
        <fullName evidence="3">PEGA domain-containing protein</fullName>
    </submittedName>
</protein>
<dbReference type="PANTHER" id="PTHR36194">
    <property type="entry name" value="S-LAYER-LIKE PROTEIN"/>
    <property type="match status" value="1"/>
</dbReference>
<dbReference type="STRING" id="2200.GCA_001571405_00441"/>
<dbReference type="InterPro" id="IPR013229">
    <property type="entry name" value="PEGA"/>
</dbReference>
<feature type="domain" description="PEGA" evidence="2">
    <location>
        <begin position="302"/>
        <end position="368"/>
    </location>
</feature>
<reference evidence="3 4" key="1">
    <citation type="submission" date="2016-10" db="EMBL/GenBank/DDBJ databases">
        <authorList>
            <person name="Varghese N."/>
            <person name="Submissions S."/>
        </authorList>
    </citation>
    <scope>NUCLEOTIDE SEQUENCE [LARGE SCALE GENOMIC DNA]</scope>
    <source>
        <strain evidence="3 4">DSM 2373</strain>
    </source>
</reference>
<evidence type="ECO:0000313" key="4">
    <source>
        <dbReference type="Proteomes" id="UP000326500"/>
    </source>
</evidence>
<dbReference type="GO" id="GO:0030246">
    <property type="term" value="F:carbohydrate binding"/>
    <property type="evidence" value="ECO:0007669"/>
    <property type="project" value="InterPro"/>
</dbReference>
<proteinExistence type="predicted"/>
<evidence type="ECO:0000259" key="2">
    <source>
        <dbReference type="Pfam" id="PF08308"/>
    </source>
</evidence>
<sequence>MVITHRRGTAPHTILFALCILLALVAPVTAATTELHVVRYAADGVTVLGEKTVDYRWLEANLPVQGDGETHYYHQGPVFVGDPWNPEEDTNVEEKDMGAVKGTNLADICDLVGGMKEGEIVRVKAIDGMSREFPYRNVYEPESRQGPMVITWYKADEGYVPDYYTGMRLVFFADTSTNPYGIHAFGVTDMRECFDPEYWYFYNGKYPTTTGLSVQSVSEVIIYSEEEATGSIRVNSTPTGAVVYIDDEETGYTTPCTLSGIEVGTHSVRVEKEGYIQPDEVWINVVANTVVEAAFNLTPETGSIAVSTIPTNASILLDGNVTGLFTDAVLEEVPVGEHMVELVLPGYRNATQKVVVEKDECTTIDLVLFSENTTPTEVTPGTGSIFISSVPTNASILIDGKETGTRTNATLDAVPAGEHTIELVMPGYRNVTRTVIVKSGESSTLEMILSPVDGKTGANASAGRDGTSTTHPTQNPLEAFIAAVLNLLATVFPFFEAEEDLPTTQGPESTPTPDEYIATSSPTGTPAPPKPTPGDVLNTKNHSGGLYIESYPPGMTIVIDNKRQVWQTPHVVYGLREGLHSIGVEETEPGRSGKDSDFHFETVQAWVYPDAITPVRLDGVAIITKKTVKIDSEDYRGAKFTVNGRYPPGTIPGEAVVDGPKSWITVSQNGTYLSYRIPNSLESGQTFIVKPWSGSTVPLRIDSSPRGAAVFIDGFPTGEVTPCRVEGLSPGQHRILVSKPGYIPAEDTITIPEGAETGGAVTCTLREYTNGNLHVESTVRDGRIYLYGRYTGEKTPHTFTGMSIGTYEVRVVTENASKTVMDVLVTPGETARCMVVLKEGNP</sequence>
<feature type="region of interest" description="Disordered" evidence="1">
    <location>
        <begin position="453"/>
        <end position="473"/>
    </location>
</feature>